<feature type="domain" description="LamG-like jellyroll fold" evidence="12">
    <location>
        <begin position="201"/>
        <end position="319"/>
    </location>
</feature>
<dbReference type="SMART" id="SM00560">
    <property type="entry name" value="LamGL"/>
    <property type="match status" value="1"/>
</dbReference>
<keyword evidence="6 9" id="KW-0472">Membrane</keyword>
<evidence type="ECO:0000259" key="12">
    <source>
        <dbReference type="SMART" id="SM00560"/>
    </source>
</evidence>
<evidence type="ECO:0000256" key="7">
    <source>
        <dbReference type="ARBA" id="ARBA00023157"/>
    </source>
</evidence>
<keyword evidence="3 9" id="KW-0812">Transmembrane</keyword>
<sequence>MRKILLTLVLFLMMPQLANAWWNSEWSDRQKITLDTTATGLPLKQEVDLPLVLVRLHTGNFDFDTAKIDGGDLRFLAEDDKTPLKYHIEKFDSAAQIALVWVQVPKLQPGSKESHIWLYYGNDNANPSDDSKGSFDVNQTDVLHFAEAQGVPKDATAYGNNVTQFDGGHIPGGMIGGAVSFDGKQSLLIPASPSMKIGAANGATISFWVKPGAAQTAPMVTLHDGKSSIVVGIDGSQAYARVEGGTQPGETARAGNLAAGTWHHVAVTVGKQLTLYVDGQSLANAPAASPDMQGEVSVGKGFQGELDELELSNVARSADSIYLAALSQGAEAKLLTLGAGESHSEGSTSYFGVILQSVTLDGWVVIGILMVMAAISWMVMAMKALVINQTDNNNKKFLEAFHQLKVEETARLDADDSAEDADIKDSALMLALFGKHDHYQHSSLYQLYHAGVREVKHRFAVANGNRSLSPQAISAIKATLDGTLVRENQKLNKLMVLLTIAISGGPFLGLLGTVVGVMITFAAIAATGDVNVAAIAPGIAAALVATVAGLGVAIPALFGYNYLGSRIKNISADMHIFVDELIGRFAEAYV</sequence>
<dbReference type="AlphaFoldDB" id="A0A401JC52"/>
<name>A0A401JC52_9PROT</name>
<dbReference type="Pfam" id="PF01618">
    <property type="entry name" value="MotA_ExbB"/>
    <property type="match status" value="1"/>
</dbReference>
<evidence type="ECO:0000313" key="13">
    <source>
        <dbReference type="EMBL" id="GBL45120.1"/>
    </source>
</evidence>
<comment type="subcellular location">
    <subcellularLocation>
        <location evidence="1">Cell membrane</location>
        <topology evidence="1">Multi-pass membrane protein</topology>
    </subcellularLocation>
    <subcellularLocation>
        <location evidence="8">Membrane</location>
        <topology evidence="8">Multi-pass membrane protein</topology>
    </subcellularLocation>
</comment>
<dbReference type="EMBL" id="BGOW01000005">
    <property type="protein sequence ID" value="GBL45120.1"/>
    <property type="molecule type" value="Genomic_DNA"/>
</dbReference>
<dbReference type="InterPro" id="IPR050790">
    <property type="entry name" value="ExbB/TolQ_transport"/>
</dbReference>
<evidence type="ECO:0000313" key="14">
    <source>
        <dbReference type="Proteomes" id="UP000286806"/>
    </source>
</evidence>
<keyword evidence="8" id="KW-0653">Protein transport</keyword>
<dbReference type="InterPro" id="IPR013320">
    <property type="entry name" value="ConA-like_dom_sf"/>
</dbReference>
<dbReference type="Pfam" id="PF10102">
    <property type="entry name" value="DUF2341"/>
    <property type="match status" value="1"/>
</dbReference>
<dbReference type="InterPro" id="IPR018765">
    <property type="entry name" value="DUF2341"/>
</dbReference>
<comment type="similarity">
    <text evidence="8">Belongs to the exbB/tolQ family.</text>
</comment>
<protein>
    <submittedName>
        <fullName evidence="13">MotA/TolQ/ExbB proton channel family protein</fullName>
    </submittedName>
</protein>
<keyword evidence="8" id="KW-0813">Transport</keyword>
<feature type="domain" description="Laminin G" evidence="11">
    <location>
        <begin position="201"/>
        <end position="314"/>
    </location>
</feature>
<feature type="transmembrane region" description="Helical" evidence="9">
    <location>
        <begin position="363"/>
        <end position="386"/>
    </location>
</feature>
<evidence type="ECO:0000256" key="8">
    <source>
        <dbReference type="RuleBase" id="RU004057"/>
    </source>
</evidence>
<dbReference type="GO" id="GO:0017038">
    <property type="term" value="P:protein import"/>
    <property type="evidence" value="ECO:0007669"/>
    <property type="project" value="TreeGrafter"/>
</dbReference>
<reference evidence="13 14" key="1">
    <citation type="journal article" date="2019" name="Front. Microbiol.">
        <title>Genomes of Neutrophilic Sulfur-Oxidizing Chemolithoautotrophs Representing 9 Proteobacterial Species From 8 Genera.</title>
        <authorList>
            <person name="Watanabe T."/>
            <person name="Kojima H."/>
            <person name="Umezawa K."/>
            <person name="Hori C."/>
            <person name="Takasuka T.E."/>
            <person name="Kato Y."/>
            <person name="Fukui M."/>
        </authorList>
    </citation>
    <scope>NUCLEOTIDE SEQUENCE [LARGE SCALE GENOMIC DNA]</scope>
    <source>
        <strain evidence="13 14">TTN</strain>
    </source>
</reference>
<dbReference type="PANTHER" id="PTHR30625:SF3">
    <property type="entry name" value="TOL-PAL SYSTEM PROTEIN TOLQ"/>
    <property type="match status" value="1"/>
</dbReference>
<organism evidence="13 14">
    <name type="scientific">Sulfuriferula multivorans</name>
    <dbReference type="NCBI Taxonomy" id="1559896"/>
    <lineage>
        <taxon>Bacteria</taxon>
        <taxon>Pseudomonadati</taxon>
        <taxon>Pseudomonadota</taxon>
        <taxon>Betaproteobacteria</taxon>
        <taxon>Nitrosomonadales</taxon>
        <taxon>Sulfuricellaceae</taxon>
        <taxon>Sulfuriferula</taxon>
    </lineage>
</organism>
<gene>
    <name evidence="13" type="ORF">SFMTTN_0924</name>
</gene>
<dbReference type="Gene3D" id="2.60.120.200">
    <property type="match status" value="1"/>
</dbReference>
<comment type="caution">
    <text evidence="13">The sequence shown here is derived from an EMBL/GenBank/DDBJ whole genome shotgun (WGS) entry which is preliminary data.</text>
</comment>
<feature type="transmembrane region" description="Helical" evidence="9">
    <location>
        <begin position="532"/>
        <end position="558"/>
    </location>
</feature>
<keyword evidence="7" id="KW-1015">Disulfide bond</keyword>
<dbReference type="SUPFAM" id="SSF49899">
    <property type="entry name" value="Concanavalin A-like lectins/glucanases"/>
    <property type="match status" value="1"/>
</dbReference>
<evidence type="ECO:0000256" key="5">
    <source>
        <dbReference type="ARBA" id="ARBA00022989"/>
    </source>
</evidence>
<dbReference type="RefSeq" id="WP_124703953.1">
    <property type="nucleotide sequence ID" value="NZ_BGOW01000005.1"/>
</dbReference>
<dbReference type="SMART" id="SM00282">
    <property type="entry name" value="LamG"/>
    <property type="match status" value="1"/>
</dbReference>
<proteinExistence type="inferred from homology"/>
<dbReference type="PANTHER" id="PTHR30625">
    <property type="entry name" value="PROTEIN TOLQ"/>
    <property type="match status" value="1"/>
</dbReference>
<dbReference type="InterPro" id="IPR002898">
    <property type="entry name" value="MotA_ExbB_proton_chnl"/>
</dbReference>
<evidence type="ECO:0000256" key="3">
    <source>
        <dbReference type="ARBA" id="ARBA00022692"/>
    </source>
</evidence>
<feature type="transmembrane region" description="Helical" evidence="9">
    <location>
        <begin position="494"/>
        <end position="526"/>
    </location>
</feature>
<dbReference type="GO" id="GO:0005886">
    <property type="term" value="C:plasma membrane"/>
    <property type="evidence" value="ECO:0007669"/>
    <property type="project" value="UniProtKB-SubCell"/>
</dbReference>
<evidence type="ECO:0000256" key="9">
    <source>
        <dbReference type="SAM" id="Phobius"/>
    </source>
</evidence>
<keyword evidence="14" id="KW-1185">Reference proteome</keyword>
<dbReference type="Pfam" id="PF13385">
    <property type="entry name" value="Laminin_G_3"/>
    <property type="match status" value="1"/>
</dbReference>
<evidence type="ECO:0000256" key="10">
    <source>
        <dbReference type="SAM" id="SignalP"/>
    </source>
</evidence>
<evidence type="ECO:0000256" key="4">
    <source>
        <dbReference type="ARBA" id="ARBA00022729"/>
    </source>
</evidence>
<evidence type="ECO:0000256" key="6">
    <source>
        <dbReference type="ARBA" id="ARBA00023136"/>
    </source>
</evidence>
<keyword evidence="5 9" id="KW-1133">Transmembrane helix</keyword>
<feature type="signal peptide" evidence="10">
    <location>
        <begin position="1"/>
        <end position="20"/>
    </location>
</feature>
<dbReference type="OrthoDB" id="175881at2"/>
<feature type="chain" id="PRO_5019253440" evidence="10">
    <location>
        <begin position="21"/>
        <end position="590"/>
    </location>
</feature>
<evidence type="ECO:0000259" key="11">
    <source>
        <dbReference type="SMART" id="SM00282"/>
    </source>
</evidence>
<dbReference type="InterPro" id="IPR001791">
    <property type="entry name" value="Laminin_G"/>
</dbReference>
<evidence type="ECO:0000256" key="1">
    <source>
        <dbReference type="ARBA" id="ARBA00004651"/>
    </source>
</evidence>
<accession>A0A401JC52</accession>
<keyword evidence="4 10" id="KW-0732">Signal</keyword>
<dbReference type="Proteomes" id="UP000286806">
    <property type="component" value="Unassembled WGS sequence"/>
</dbReference>
<keyword evidence="2" id="KW-1003">Cell membrane</keyword>
<evidence type="ECO:0000256" key="2">
    <source>
        <dbReference type="ARBA" id="ARBA00022475"/>
    </source>
</evidence>
<dbReference type="InterPro" id="IPR006558">
    <property type="entry name" value="LamG-like"/>
</dbReference>